<gene>
    <name evidence="1" type="ORF">MM415A04515_0006</name>
</gene>
<sequence>MNPECCGQEMSEIESSFTNENGEYEIIGYRCEICECLIDTTGKEIG</sequence>
<dbReference type="EMBL" id="MT141713">
    <property type="protein sequence ID" value="QJA69524.1"/>
    <property type="molecule type" value="Genomic_DNA"/>
</dbReference>
<reference evidence="1" key="1">
    <citation type="submission" date="2020-03" db="EMBL/GenBank/DDBJ databases">
        <title>The deep terrestrial virosphere.</title>
        <authorList>
            <person name="Holmfeldt K."/>
            <person name="Nilsson E."/>
            <person name="Simone D."/>
            <person name="Lopez-Fernandez M."/>
            <person name="Wu X."/>
            <person name="de Brujin I."/>
            <person name="Lundin D."/>
            <person name="Andersson A."/>
            <person name="Bertilsson S."/>
            <person name="Dopson M."/>
        </authorList>
    </citation>
    <scope>NUCLEOTIDE SEQUENCE</scope>
    <source>
        <strain evidence="1">MM415A04515</strain>
    </source>
</reference>
<protein>
    <submittedName>
        <fullName evidence="1">Uncharacterized protein</fullName>
    </submittedName>
</protein>
<name>A0A6M3JHJ5_9ZZZZ</name>
<evidence type="ECO:0000313" key="1">
    <source>
        <dbReference type="EMBL" id="QJA69524.1"/>
    </source>
</evidence>
<dbReference type="AlphaFoldDB" id="A0A6M3JHJ5"/>
<accession>A0A6M3JHJ5</accession>
<proteinExistence type="predicted"/>
<organism evidence="1">
    <name type="scientific">viral metagenome</name>
    <dbReference type="NCBI Taxonomy" id="1070528"/>
    <lineage>
        <taxon>unclassified sequences</taxon>
        <taxon>metagenomes</taxon>
        <taxon>organismal metagenomes</taxon>
    </lineage>
</organism>